<dbReference type="Proteomes" id="UP000029868">
    <property type="component" value="Unassembled WGS sequence"/>
</dbReference>
<feature type="domain" description="BIG2" evidence="2">
    <location>
        <begin position="931"/>
        <end position="1016"/>
    </location>
</feature>
<dbReference type="OrthoDB" id="6192638at2"/>
<feature type="domain" description="BIG2" evidence="2">
    <location>
        <begin position="487"/>
        <end position="572"/>
    </location>
</feature>
<evidence type="ECO:0000313" key="3">
    <source>
        <dbReference type="EMBL" id="KGJ97652.1"/>
    </source>
</evidence>
<sequence length="1750" mass="182000">MQLFNSIKYVLLSSLLLLLTACGEGSNSGFPTAECGNASNLCINSFVINPDKAAILLGGTQTYQAIATLTDGSERDITELVTWSVDDQEKAVIVVDGSSVIATGLAEGSVNILANYRGIDVTAQLSVGAITFTISPIEASILTGMVQSYKAFAILPSGVQIDVTEQATWTSINPIIASLTADGANVEVTGLTSGVDAISATYNGTSIFAQLTVISTTPESLLITPASTTLPAGTSQQYNAYLTTTDNAVIDVTASSTWTVVDASIASIDVNAWLTANTIGDTQVQASIVHEGITLSNTAALSVNNAVLSSLVISPENGKFPVGKIGVYRAAAYFSDGSVIDVTREASWQVADETIGSIVGSGIFAGDSIALSPGKTTISASLLSVSDSTNVEVSTAEIKAISLSPQNATTPVGTAINYQAFAFYSDGSKRDITQFGAWSSSKPSVAAINFVGAQSGQATAFVVGTTDITITFDGITKSTSLTVSDAIVTKLQISPLDPSVPVGIEGQFTAIAYYSDNTTADVTTTTNWLVDDYTVAAVIPTGEFSGYAKALSQGTTQLTASYQGQSSSTLITVSPAILESLSLSPTQVTIPVGTTQQYQLFGVFSDGSNHDLTLFASYQSSKPIIASIDVTALASAHLISTNSVAITAAYNGIQTTASLSVAAGVLEYITLEPADQSIPVGHKARLEARAFYTGGINKDITDLATWSVDDGDIASVDNTQADAGSVLGISEGIVTITATFEGEQAAGITTVTAAVLESVTITPISETIAAGLTQQYRLFAIFSDHTSREVTLVSDWQSAEPKAASIDSNGLATTYQEWQTMITGTYQGLSASSNLTITSAVASILQITPPNPSKPLGTIGNFVATVFYTDGYAANVTESTTWTSNQSDVVQINASGPSAGLASADKIGISEITASFSGLSATTNATVTSAELTDIYINPVNNAIDIGDKVSYNAICKFSDGSLHNLPSNGIWQSSNTEVATIQITGPTTAWATGIDGGSVTITASVGDIVSNVAILKVAPKAVIPVVITSIQVTPATATVAVGAQDQFAAIAHYSDGSDADITSKATWLSDNSDVVNVTTTGDNAGFAYSIAVGEANITAVMDNIASNSAKITVIGKTLDNIQIVPNNKSYNIGDTEQYKVTAIYDDYSIKDITAVSQIQSLDLTIATFDENNLMTAAGIGNAELTAVYQGMISEREFLHVFAPAPTPPILEVSPANIEVPQGTIDRYTATLHYADGTNKDVTSQALWFSNDTNIVNIMPNGEDAGFALATSAGTTSINASYKDINSNTAEVTVLATELLSVEIVIEDNAHFPEGTTKHYTAFATYSDESVVEITRDATWKSDNASTVVTVKGFVYGVNMGETNINISFDGKSDSQAVVVTDAVATSLTITPSYHEMAVHSTVDYTVVAILSDGTTENVTKDVLKSATGTAELAIIYQEDSLVKVEGITSGNAVVQANYQNLSATANIVILPATLDSITITPLNETISLSSTLQYQAKAQYSDGSEVNITEQANWFSSELDIAAIDNNTYIGLASAISTGTTTIQATFNGLSASTSLSVDASCGTHKPVSIYIHPENTVISVNTEMQYTLYGLWSNGCTTQLTQNNAANWSSSDNKIVSIGKKDGIALAKKVGATTINADYQSLTAIPVNVTVTNEEVLSVSIQPAPSAILSKGSSLNYLCSARTAIDGIEQAEKFITGLASFSSNDISLAVIADNDGSTQTVTAQNKAGSTTITCSYGGKESSSSLTVQ</sequence>
<proteinExistence type="predicted"/>
<feature type="chain" id="PRO_5001949644" evidence="1">
    <location>
        <begin position="24"/>
        <end position="1750"/>
    </location>
</feature>
<name>A0A099L6A9_COLPS</name>
<feature type="domain" description="BIG2" evidence="2">
    <location>
        <begin position="1474"/>
        <end position="1558"/>
    </location>
</feature>
<feature type="domain" description="BIG2" evidence="2">
    <location>
        <begin position="1207"/>
        <end position="1292"/>
    </location>
</feature>
<feature type="signal peptide" evidence="1">
    <location>
        <begin position="1"/>
        <end position="23"/>
    </location>
</feature>
<dbReference type="InterPro" id="IPR008964">
    <property type="entry name" value="Invasin/intimin_cell_adhesion"/>
</dbReference>
<feature type="domain" description="BIG2" evidence="2">
    <location>
        <begin position="1027"/>
        <end position="1112"/>
    </location>
</feature>
<dbReference type="RefSeq" id="WP_052093409.1">
    <property type="nucleotide sequence ID" value="NZ_JQEC01000002.1"/>
</dbReference>
<organism evidence="3 4">
    <name type="scientific">Colwellia psychrerythraea</name>
    <name type="common">Vibrio psychroerythus</name>
    <dbReference type="NCBI Taxonomy" id="28229"/>
    <lineage>
        <taxon>Bacteria</taxon>
        <taxon>Pseudomonadati</taxon>
        <taxon>Pseudomonadota</taxon>
        <taxon>Gammaproteobacteria</taxon>
        <taxon>Alteromonadales</taxon>
        <taxon>Colwelliaceae</taxon>
        <taxon>Colwellia</taxon>
    </lineage>
</organism>
<feature type="domain" description="BIG2" evidence="2">
    <location>
        <begin position="397"/>
        <end position="482"/>
    </location>
</feature>
<feature type="domain" description="BIG2" evidence="2">
    <location>
        <begin position="755"/>
        <end position="836"/>
    </location>
</feature>
<feature type="domain" description="BIG2" evidence="2">
    <location>
        <begin position="1567"/>
        <end position="1651"/>
    </location>
</feature>
<comment type="caution">
    <text evidence="3">The sequence shown here is derived from an EMBL/GenBank/DDBJ whole genome shotgun (WGS) entry which is preliminary data.</text>
</comment>
<dbReference type="PANTHER" id="PTHR23019:SF0">
    <property type="entry name" value="NUCLEAR PORE MEMBRANE GLYCOPROTEIN 210"/>
    <property type="match status" value="1"/>
</dbReference>
<keyword evidence="1" id="KW-0732">Signal</keyword>
<feature type="domain" description="BIG2" evidence="2">
    <location>
        <begin position="1118"/>
        <end position="1199"/>
    </location>
</feature>
<protein>
    <submittedName>
        <fullName evidence="3">Ig domain protein group 2 domain protein</fullName>
    </submittedName>
</protein>
<reference evidence="3 4" key="1">
    <citation type="submission" date="2014-08" db="EMBL/GenBank/DDBJ databases">
        <title>Genomic and Phenotypic Diversity of Colwellia psychrerythraea strains from Disparate Marine Basins.</title>
        <authorList>
            <person name="Techtmann S.M."/>
            <person name="Stelling S.C."/>
            <person name="Utturkar S.M."/>
            <person name="Alshibli N."/>
            <person name="Harris A."/>
            <person name="Brown S.D."/>
            <person name="Hazen T.C."/>
        </authorList>
    </citation>
    <scope>NUCLEOTIDE SEQUENCE [LARGE SCALE GENOMIC DNA]</scope>
    <source>
        <strain evidence="3 4">GAB14E</strain>
    </source>
</reference>
<dbReference type="SUPFAM" id="SSF49373">
    <property type="entry name" value="Invasin/intimin cell-adhesion fragments"/>
    <property type="match status" value="2"/>
</dbReference>
<dbReference type="Pfam" id="PF02368">
    <property type="entry name" value="Big_2"/>
    <property type="match status" value="3"/>
</dbReference>
<accession>A0A099L6A9</accession>
<feature type="domain" description="BIG2" evidence="2">
    <location>
        <begin position="665"/>
        <end position="750"/>
    </location>
</feature>
<dbReference type="PANTHER" id="PTHR23019">
    <property type="entry name" value="NUCLEAR PORE MEMBRANE GLYCOPROTEIN GP210-RELATED"/>
    <property type="match status" value="1"/>
</dbReference>
<feature type="domain" description="BIG2" evidence="2">
    <location>
        <begin position="42"/>
        <end position="126"/>
    </location>
</feature>
<dbReference type="InterPro" id="IPR003343">
    <property type="entry name" value="Big_2"/>
</dbReference>
<evidence type="ECO:0000259" key="2">
    <source>
        <dbReference type="SMART" id="SM00635"/>
    </source>
</evidence>
<evidence type="ECO:0000313" key="4">
    <source>
        <dbReference type="Proteomes" id="UP000029868"/>
    </source>
</evidence>
<feature type="domain" description="BIG2" evidence="2">
    <location>
        <begin position="307"/>
        <end position="392"/>
    </location>
</feature>
<feature type="domain" description="BIG2" evidence="2">
    <location>
        <begin position="577"/>
        <end position="660"/>
    </location>
</feature>
<feature type="domain" description="BIG2" evidence="2">
    <location>
        <begin position="1300"/>
        <end position="1379"/>
    </location>
</feature>
<dbReference type="PATRIC" id="fig|28229.3.peg.397"/>
<feature type="domain" description="BIG2" evidence="2">
    <location>
        <begin position="217"/>
        <end position="297"/>
    </location>
</feature>
<dbReference type="SMART" id="SM00635">
    <property type="entry name" value="BID_2"/>
    <property type="match status" value="19"/>
</dbReference>
<gene>
    <name evidence="3" type="ORF">GAB14E_1241</name>
</gene>
<feature type="domain" description="BIG2" evidence="2">
    <location>
        <begin position="1384"/>
        <end position="1469"/>
    </location>
</feature>
<evidence type="ECO:0000256" key="1">
    <source>
        <dbReference type="SAM" id="SignalP"/>
    </source>
</evidence>
<dbReference type="InterPro" id="IPR045197">
    <property type="entry name" value="NUP210-like"/>
</dbReference>
<feature type="domain" description="BIG2" evidence="2">
    <location>
        <begin position="128"/>
        <end position="212"/>
    </location>
</feature>
<dbReference type="EMBL" id="JQEC01000002">
    <property type="protein sequence ID" value="KGJ97652.1"/>
    <property type="molecule type" value="Genomic_DNA"/>
</dbReference>
<dbReference type="Gene3D" id="2.60.40.1080">
    <property type="match status" value="19"/>
</dbReference>
<feature type="domain" description="BIG2" evidence="2">
    <location>
        <begin position="1657"/>
        <end position="1748"/>
    </location>
</feature>
<feature type="domain" description="BIG2" evidence="2">
    <location>
        <begin position="841"/>
        <end position="926"/>
    </location>
</feature>